<reference evidence="6" key="1">
    <citation type="submission" date="2022-07" db="EMBL/GenBank/DDBJ databases">
        <title>Taxonomic analysis of Microcella humidisoli nov. sp., isolated from riverside soil.</title>
        <authorList>
            <person name="Molina K.M."/>
            <person name="Kim S.B."/>
        </authorList>
    </citation>
    <scope>NUCLEOTIDE SEQUENCE</scope>
    <source>
        <strain evidence="6">MMS21-STM10</strain>
    </source>
</reference>
<dbReference type="RefSeq" id="WP_255159231.1">
    <property type="nucleotide sequence ID" value="NZ_CP101497.1"/>
</dbReference>
<gene>
    <name evidence="6" type="ORF">NNL39_10485</name>
</gene>
<evidence type="ECO:0000256" key="1">
    <source>
        <dbReference type="ARBA" id="ARBA00001933"/>
    </source>
</evidence>
<dbReference type="PIRSF" id="PIRSF000521">
    <property type="entry name" value="Transaminase_4ab_Lys_Orn"/>
    <property type="match status" value="1"/>
</dbReference>
<sequence length="408" mass="42222">MTGPLVSGTETDAVRARFAHVAMRSAPAPMAVFDHGRGALVWDVDGREYLDFLAGIAVNSLGHAHPVIVEALAAQAGRLVHVSNYFTTPQAVAFAERLVRLTGFGATGRVYPANSGAEAIEAALKLARRTARPRILAFEQGFHGRTMGALALTGKPALRTPFEPMVPGVEHLPTDLAALEAAMGPDVAALVLEPIKGEAGVVPLPPGFLAEARRLTRASGTLLIVDEIQTGAGRTGDWFAFQHELSGDDLPDAVVVAKGIGGGVPVGALVTRGAASELFTLGQHGSTFGGNPLATGVADAVLAEIERSDLVGNAARRGERLRAGILSLGSPLVAEVRGRGLLLGVGLTAPVAPRVVAEALHRGLIINAANDESIRLAPPLIIGDAEIDRFLTLFAASLTAAQLEVVSP</sequence>
<comment type="cofactor">
    <cofactor evidence="1">
        <name>pyridoxal 5'-phosphate</name>
        <dbReference type="ChEBI" id="CHEBI:597326"/>
    </cofactor>
</comment>
<dbReference type="InterPro" id="IPR015422">
    <property type="entry name" value="PyrdxlP-dep_Trfase_small"/>
</dbReference>
<accession>A0ABY5FVC6</accession>
<dbReference type="NCBIfam" id="NF002874">
    <property type="entry name" value="PRK03244.1"/>
    <property type="match status" value="1"/>
</dbReference>
<comment type="similarity">
    <text evidence="5">Belongs to the class-III pyridoxal-phosphate-dependent aminotransferase family.</text>
</comment>
<dbReference type="InterPro" id="IPR015421">
    <property type="entry name" value="PyrdxlP-dep_Trfase_major"/>
</dbReference>
<evidence type="ECO:0000256" key="2">
    <source>
        <dbReference type="ARBA" id="ARBA00022576"/>
    </source>
</evidence>
<dbReference type="SUPFAM" id="SSF53383">
    <property type="entry name" value="PLP-dependent transferases"/>
    <property type="match status" value="1"/>
</dbReference>
<keyword evidence="3 6" id="KW-0808">Transferase</keyword>
<dbReference type="EC" id="2.6.1.11" evidence="6"/>
<dbReference type="Gene3D" id="3.40.640.10">
    <property type="entry name" value="Type I PLP-dependent aspartate aminotransferase-like (Major domain)"/>
    <property type="match status" value="1"/>
</dbReference>
<dbReference type="PANTHER" id="PTHR11986:SF79">
    <property type="entry name" value="ACETYLORNITHINE AMINOTRANSFERASE, MITOCHONDRIAL"/>
    <property type="match status" value="1"/>
</dbReference>
<evidence type="ECO:0000256" key="3">
    <source>
        <dbReference type="ARBA" id="ARBA00022679"/>
    </source>
</evidence>
<dbReference type="InterPro" id="IPR050103">
    <property type="entry name" value="Class-III_PLP-dep_AT"/>
</dbReference>
<dbReference type="CDD" id="cd00610">
    <property type="entry name" value="OAT_like"/>
    <property type="match status" value="1"/>
</dbReference>
<organism evidence="6 7">
    <name type="scientific">Microcella humidisoli</name>
    <dbReference type="NCBI Taxonomy" id="2963406"/>
    <lineage>
        <taxon>Bacteria</taxon>
        <taxon>Bacillati</taxon>
        <taxon>Actinomycetota</taxon>
        <taxon>Actinomycetes</taxon>
        <taxon>Micrococcales</taxon>
        <taxon>Microbacteriaceae</taxon>
        <taxon>Microcella</taxon>
    </lineage>
</organism>
<keyword evidence="2 6" id="KW-0032">Aminotransferase</keyword>
<dbReference type="Proteomes" id="UP001060039">
    <property type="component" value="Chromosome"/>
</dbReference>
<keyword evidence="4 5" id="KW-0663">Pyridoxal phosphate</keyword>
<dbReference type="InterPro" id="IPR015424">
    <property type="entry name" value="PyrdxlP-dep_Trfase"/>
</dbReference>
<dbReference type="GO" id="GO:0003992">
    <property type="term" value="F:N2-acetyl-L-ornithine:2-oxoglutarate 5-aminotransferase activity"/>
    <property type="evidence" value="ECO:0007669"/>
    <property type="project" value="UniProtKB-EC"/>
</dbReference>
<keyword evidence="7" id="KW-1185">Reference proteome</keyword>
<name>A0ABY5FVC6_9MICO</name>
<dbReference type="InterPro" id="IPR005814">
    <property type="entry name" value="Aminotrans_3"/>
</dbReference>
<proteinExistence type="inferred from homology"/>
<evidence type="ECO:0000313" key="7">
    <source>
        <dbReference type="Proteomes" id="UP001060039"/>
    </source>
</evidence>
<evidence type="ECO:0000256" key="4">
    <source>
        <dbReference type="ARBA" id="ARBA00022898"/>
    </source>
</evidence>
<evidence type="ECO:0000256" key="5">
    <source>
        <dbReference type="RuleBase" id="RU003560"/>
    </source>
</evidence>
<dbReference type="InterPro" id="IPR049704">
    <property type="entry name" value="Aminotrans_3_PPA_site"/>
</dbReference>
<dbReference type="EMBL" id="CP101497">
    <property type="protein sequence ID" value="UTT62089.1"/>
    <property type="molecule type" value="Genomic_DNA"/>
</dbReference>
<protein>
    <submittedName>
        <fullName evidence="6">Acetylornithine transaminase</fullName>
        <ecNumber evidence="6">2.6.1.11</ecNumber>
    </submittedName>
</protein>
<dbReference type="Pfam" id="PF00202">
    <property type="entry name" value="Aminotran_3"/>
    <property type="match status" value="1"/>
</dbReference>
<dbReference type="PROSITE" id="PS00600">
    <property type="entry name" value="AA_TRANSFER_CLASS_3"/>
    <property type="match status" value="1"/>
</dbReference>
<dbReference type="Gene3D" id="3.90.1150.10">
    <property type="entry name" value="Aspartate Aminotransferase, domain 1"/>
    <property type="match status" value="1"/>
</dbReference>
<dbReference type="PANTHER" id="PTHR11986">
    <property type="entry name" value="AMINOTRANSFERASE CLASS III"/>
    <property type="match status" value="1"/>
</dbReference>
<evidence type="ECO:0000313" key="6">
    <source>
        <dbReference type="EMBL" id="UTT62089.1"/>
    </source>
</evidence>